<dbReference type="GO" id="GO:0004497">
    <property type="term" value="F:monooxygenase activity"/>
    <property type="evidence" value="ECO:0007669"/>
    <property type="project" value="TreeGrafter"/>
</dbReference>
<dbReference type="Pfam" id="PF13738">
    <property type="entry name" value="Pyr_redox_3"/>
    <property type="match status" value="1"/>
</dbReference>
<organism evidence="2 3">
    <name type="scientific">Oidiodendron maius (strain Zn)</name>
    <dbReference type="NCBI Taxonomy" id="913774"/>
    <lineage>
        <taxon>Eukaryota</taxon>
        <taxon>Fungi</taxon>
        <taxon>Dikarya</taxon>
        <taxon>Ascomycota</taxon>
        <taxon>Pezizomycotina</taxon>
        <taxon>Leotiomycetes</taxon>
        <taxon>Leotiomycetes incertae sedis</taxon>
        <taxon>Myxotrichaceae</taxon>
        <taxon>Oidiodendron</taxon>
    </lineage>
</organism>
<name>A0A0C3C3B2_OIDMZ</name>
<keyword evidence="1" id="KW-0560">Oxidoreductase</keyword>
<dbReference type="STRING" id="913774.A0A0C3C3B2"/>
<evidence type="ECO:0000313" key="3">
    <source>
        <dbReference type="Proteomes" id="UP000054321"/>
    </source>
</evidence>
<sequence>MGSTRLQTPSIPVGMLKGTLPEVYIAEEIDHFTVAQTYVARLGSFTFDLLTNTAMWRDLWALTGTSRTFYGSQCVYSAWSELLQTHHPHRFSIIRDSSQIVRVGAAHSWIQARFTFETAGSPGAECSGFIGLVPGVDGKWNIWLLSTILERIQGFPSSDILEPQSSTKTRHAATDTSNHSLLSCVVIGAGMAGLSVAGRLQALGVSYVVLEKNDHVGDNWTHRYESAKLHTPKSYGHLPFSRTFPPEDPYFLTKNDLARGFQRYVNDYGIKVCLSVTVESASLDEEKKIWTVYIRNKNTLETSVIRTRHLVLAIGPGGQTPKMPELPNRELFKGEVLHSVDYKSATRWNGKAGVVVGSANTAHDVASDMVDSGLKSVVMVQRSRTGVIPVQYYTQASERLYNDEIPTEIADRFQFSLPIAISRQIATKRMWSLVDAEPERFDALERVGFKVDRYSDLFVFLCERMGGHYLDVGCSAKIAGGLIKMKSDARLTQFTPSGLEFSDGSHVDADVIIFATGFESNMRLAASSILGRQVTNELEDFWGVDEEGELLGAWKPLKYPGLWYTGGAIGYARYFSRFLALQILADISGAPFQRYTKTPI</sequence>
<dbReference type="HOGENOM" id="CLU_015676_3_0_1"/>
<proteinExistence type="predicted"/>
<dbReference type="InParanoid" id="A0A0C3C3B2"/>
<reference evidence="3" key="2">
    <citation type="submission" date="2015-01" db="EMBL/GenBank/DDBJ databases">
        <title>Evolutionary Origins and Diversification of the Mycorrhizal Mutualists.</title>
        <authorList>
            <consortium name="DOE Joint Genome Institute"/>
            <consortium name="Mycorrhizal Genomics Consortium"/>
            <person name="Kohler A."/>
            <person name="Kuo A."/>
            <person name="Nagy L.G."/>
            <person name="Floudas D."/>
            <person name="Copeland A."/>
            <person name="Barry K.W."/>
            <person name="Cichocki N."/>
            <person name="Veneault-Fourrey C."/>
            <person name="LaButti K."/>
            <person name="Lindquist E.A."/>
            <person name="Lipzen A."/>
            <person name="Lundell T."/>
            <person name="Morin E."/>
            <person name="Murat C."/>
            <person name="Riley R."/>
            <person name="Ohm R."/>
            <person name="Sun H."/>
            <person name="Tunlid A."/>
            <person name="Henrissat B."/>
            <person name="Grigoriev I.V."/>
            <person name="Hibbett D.S."/>
            <person name="Martin F."/>
        </authorList>
    </citation>
    <scope>NUCLEOTIDE SEQUENCE [LARGE SCALE GENOMIC DNA]</scope>
    <source>
        <strain evidence="3">Zn</strain>
    </source>
</reference>
<gene>
    <name evidence="2" type="ORF">OIDMADRAFT_137952</name>
</gene>
<dbReference type="Gene3D" id="3.50.50.60">
    <property type="entry name" value="FAD/NAD(P)-binding domain"/>
    <property type="match status" value="2"/>
</dbReference>
<accession>A0A0C3C3B2</accession>
<dbReference type="PANTHER" id="PTHR43539">
    <property type="entry name" value="FLAVIN-BINDING MONOOXYGENASE-LIKE PROTEIN (AFU_ORTHOLOGUE AFUA_4G09220)"/>
    <property type="match status" value="1"/>
</dbReference>
<dbReference type="InterPro" id="IPR036188">
    <property type="entry name" value="FAD/NAD-bd_sf"/>
</dbReference>
<dbReference type="SUPFAM" id="SSF51905">
    <property type="entry name" value="FAD/NAD(P)-binding domain"/>
    <property type="match status" value="1"/>
</dbReference>
<reference evidence="2 3" key="1">
    <citation type="submission" date="2014-04" db="EMBL/GenBank/DDBJ databases">
        <authorList>
            <consortium name="DOE Joint Genome Institute"/>
            <person name="Kuo A."/>
            <person name="Martino E."/>
            <person name="Perotto S."/>
            <person name="Kohler A."/>
            <person name="Nagy L.G."/>
            <person name="Floudas D."/>
            <person name="Copeland A."/>
            <person name="Barry K.W."/>
            <person name="Cichocki N."/>
            <person name="Veneault-Fourrey C."/>
            <person name="LaButti K."/>
            <person name="Lindquist E.A."/>
            <person name="Lipzen A."/>
            <person name="Lundell T."/>
            <person name="Morin E."/>
            <person name="Murat C."/>
            <person name="Sun H."/>
            <person name="Tunlid A."/>
            <person name="Henrissat B."/>
            <person name="Grigoriev I.V."/>
            <person name="Hibbett D.S."/>
            <person name="Martin F."/>
            <person name="Nordberg H.P."/>
            <person name="Cantor M.N."/>
            <person name="Hua S.X."/>
        </authorList>
    </citation>
    <scope>NUCLEOTIDE SEQUENCE [LARGE SCALE GENOMIC DNA]</scope>
    <source>
        <strain evidence="2 3">Zn</strain>
    </source>
</reference>
<evidence type="ECO:0000256" key="1">
    <source>
        <dbReference type="ARBA" id="ARBA00023002"/>
    </source>
</evidence>
<evidence type="ECO:0008006" key="4">
    <source>
        <dbReference type="Google" id="ProtNLM"/>
    </source>
</evidence>
<keyword evidence="3" id="KW-1185">Reference proteome</keyword>
<dbReference type="Proteomes" id="UP000054321">
    <property type="component" value="Unassembled WGS sequence"/>
</dbReference>
<dbReference type="AlphaFoldDB" id="A0A0C3C3B2"/>
<dbReference type="PANTHER" id="PTHR43539:SF68">
    <property type="entry name" value="FLAVIN-BINDING MONOOXYGENASE-LIKE PROTEIN (AFU_ORTHOLOGUE AFUA_4G09220)"/>
    <property type="match status" value="1"/>
</dbReference>
<evidence type="ECO:0000313" key="2">
    <source>
        <dbReference type="EMBL" id="KIM93388.1"/>
    </source>
</evidence>
<dbReference type="GO" id="GO:0050660">
    <property type="term" value="F:flavin adenine dinucleotide binding"/>
    <property type="evidence" value="ECO:0007669"/>
    <property type="project" value="TreeGrafter"/>
</dbReference>
<dbReference type="EMBL" id="KN832896">
    <property type="protein sequence ID" value="KIM93388.1"/>
    <property type="molecule type" value="Genomic_DNA"/>
</dbReference>
<dbReference type="InterPro" id="IPR050982">
    <property type="entry name" value="Auxin_biosynth/cation_transpt"/>
</dbReference>
<protein>
    <recommendedName>
        <fullName evidence="4">FAD/NAD(P)-binding domain-containing protein</fullName>
    </recommendedName>
</protein>
<dbReference type="OrthoDB" id="74360at2759"/>